<comment type="caution">
    <text evidence="10">The sequence shown here is derived from an EMBL/GenBank/DDBJ whole genome shotgun (WGS) entry which is preliminary data.</text>
</comment>
<dbReference type="PROSITE" id="PS00659">
    <property type="entry name" value="GLYCOSYL_HYDROL_F5"/>
    <property type="match status" value="1"/>
</dbReference>
<dbReference type="InterPro" id="IPR017853">
    <property type="entry name" value="GH"/>
</dbReference>
<evidence type="ECO:0000256" key="4">
    <source>
        <dbReference type="ARBA" id="ARBA00023277"/>
    </source>
</evidence>
<feature type="compositionally biased region" description="Low complexity" evidence="7">
    <location>
        <begin position="1136"/>
        <end position="1145"/>
    </location>
</feature>
<evidence type="ECO:0000313" key="10">
    <source>
        <dbReference type="EMBL" id="EIE25045.1"/>
    </source>
</evidence>
<feature type="compositionally biased region" description="Low complexity" evidence="7">
    <location>
        <begin position="1275"/>
        <end position="1290"/>
    </location>
</feature>
<name>I0Z326_COCSC</name>
<feature type="compositionally biased region" description="Pro residues" evidence="7">
    <location>
        <begin position="1123"/>
        <end position="1135"/>
    </location>
</feature>
<dbReference type="STRING" id="574566.I0Z326"/>
<dbReference type="SUPFAM" id="SSF51445">
    <property type="entry name" value="(Trans)glycosidases"/>
    <property type="match status" value="1"/>
</dbReference>
<feature type="compositionally biased region" description="Low complexity" evidence="7">
    <location>
        <begin position="136"/>
        <end position="155"/>
    </location>
</feature>
<dbReference type="Proteomes" id="UP000007264">
    <property type="component" value="Unassembled WGS sequence"/>
</dbReference>
<evidence type="ECO:0000256" key="8">
    <source>
        <dbReference type="SAM" id="SignalP"/>
    </source>
</evidence>
<feature type="signal peptide" evidence="8">
    <location>
        <begin position="1"/>
        <end position="24"/>
    </location>
</feature>
<keyword evidence="11" id="KW-1185">Reference proteome</keyword>
<accession>I0Z326</accession>
<evidence type="ECO:0000256" key="1">
    <source>
        <dbReference type="ARBA" id="ARBA00005641"/>
    </source>
</evidence>
<organism evidence="10 11">
    <name type="scientific">Coccomyxa subellipsoidea (strain C-169)</name>
    <name type="common">Green microalga</name>
    <dbReference type="NCBI Taxonomy" id="574566"/>
    <lineage>
        <taxon>Eukaryota</taxon>
        <taxon>Viridiplantae</taxon>
        <taxon>Chlorophyta</taxon>
        <taxon>core chlorophytes</taxon>
        <taxon>Trebouxiophyceae</taxon>
        <taxon>Trebouxiophyceae incertae sedis</taxon>
        <taxon>Coccomyxaceae</taxon>
        <taxon>Coccomyxa</taxon>
        <taxon>Coccomyxa subellipsoidea</taxon>
    </lineage>
</organism>
<evidence type="ECO:0000256" key="6">
    <source>
        <dbReference type="ARBA" id="ARBA00023326"/>
    </source>
</evidence>
<dbReference type="KEGG" id="csl:COCSUDRAFT_46570"/>
<feature type="compositionally biased region" description="Pro residues" evidence="7">
    <location>
        <begin position="1235"/>
        <end position="1248"/>
    </location>
</feature>
<feature type="region of interest" description="Disordered" evidence="7">
    <location>
        <begin position="178"/>
        <end position="212"/>
    </location>
</feature>
<proteinExistence type="inferred from homology"/>
<dbReference type="InterPro" id="IPR018087">
    <property type="entry name" value="Glyco_hydro_5_CS"/>
</dbReference>
<dbReference type="GeneID" id="17043048"/>
<dbReference type="RefSeq" id="XP_005649589.1">
    <property type="nucleotide sequence ID" value="XM_005649532.1"/>
</dbReference>
<keyword evidence="4" id="KW-0119">Carbohydrate metabolism</keyword>
<feature type="compositionally biased region" description="Low complexity" evidence="7">
    <location>
        <begin position="102"/>
        <end position="118"/>
    </location>
</feature>
<dbReference type="PANTHER" id="PTHR35923">
    <property type="entry name" value="MAJOR EXTRACELLULAR ENDOGLUCANASE"/>
    <property type="match status" value="1"/>
</dbReference>
<dbReference type="GO" id="GO:0004553">
    <property type="term" value="F:hydrolase activity, hydrolyzing O-glycosyl compounds"/>
    <property type="evidence" value="ECO:0007669"/>
    <property type="project" value="InterPro"/>
</dbReference>
<dbReference type="GO" id="GO:0030245">
    <property type="term" value="P:cellulose catabolic process"/>
    <property type="evidence" value="ECO:0007669"/>
    <property type="project" value="UniProtKB-KW"/>
</dbReference>
<dbReference type="Pfam" id="PF00150">
    <property type="entry name" value="Cellulase"/>
    <property type="match status" value="1"/>
</dbReference>
<feature type="region of interest" description="Disordered" evidence="7">
    <location>
        <begin position="1119"/>
        <end position="1298"/>
    </location>
</feature>
<dbReference type="Gene3D" id="3.20.20.80">
    <property type="entry name" value="Glycosidases"/>
    <property type="match status" value="1"/>
</dbReference>
<dbReference type="PANTHER" id="PTHR35923:SF2">
    <property type="entry name" value="ENDOGLUCANASE"/>
    <property type="match status" value="1"/>
</dbReference>
<protein>
    <recommendedName>
        <fullName evidence="9">Glycoside hydrolase family 5 domain-containing protein</fullName>
    </recommendedName>
</protein>
<evidence type="ECO:0000259" key="9">
    <source>
        <dbReference type="Pfam" id="PF00150"/>
    </source>
</evidence>
<sequence length="1409" mass="147643">MAARRLCLLLPAIVLGSLVQLCAAASLGDTSASNTASSTWASGDASPLIANPASVWFAAPGPAPDAWAKPGAAPKQANTPETAAKSQAEASKLGLRRAPSNATAPTGAAVEAAATPGAWQKTAETPQETVAWAQEPSAAAPWASKPSAAAPWSAKTEGLSPTKAAAAAIGLVPGGSQNVASEVAPASPGECQSQFNEKENQRNGEGDRRRPGPNCIACVPSRICLALKFVICCHFQVSILLKKKSPHIITLASPCALKASQETATEKWAVPKNASSWEPAATKWAPGNATEWAPAPSKWAPENATSWAPAASKWAPKAKPPAPARKQPGAYVKAPGGREAQPSDYVPESIRDIKWNNGGSPGNASAKVYPTQADPQRQRPQLSGAEPTSAAYSGTGVVDSRSHSLDPTRVASDGRNNGAALQASNKPAATSGTHTLDATRMASNDFIPFGSQEGYEDVASRVNGQVVIPSDAEVRPEDVLPTVSGDLGGDSSASAAAAPAPAPLANYTLPALLAPDVNASWHLVDSPPGATCEVLMRPYILQQDGHTNPNLWGAIEAERPPTSSPPADFLRGSVDLRIFNNATEDLQVPYTLTVVSAPSVNYESASNMEILSSGPNGIGNLTATSPDLAIPAGSNMKANVTFTVNATNQDFFPRHVLLNGQPCQLRIGLNLNVPIPTVLPNGTLIEDDEQPVSVTLGQFIGAKGEPLAIKGINWFGFETASTMLDGLWQGPSAITQNFDSVAWRIKLMGFNTIRIPFSFQVLFNMVPRSYTAACTPTTADTVKQSVIPPGVTTPAGVNPPELMAPGDALGASGVCNADLPNTSGYARFLFVLRYFAANGFYILIDNHLSFDNTAVSNTAQWLIWWKQLMTDVAALPSTRNRVMVDIMNEPDVLGLRWQGTTPDMSSLYLAAMEAIYPISPTTLFFIEGGGQLPYAMCWGDGFVTDPAIIAANGLSDPNPFFTTLLSKPYLNNVVISPHYYPPSISTAKTKVSGADLWERMQNSFGYLTSGQGYQGHVFPLVIGETGSMYLTQADVLFLSDMAKYMKNDPAAAVYPHATLSHLMWWSWNPNSGDTGGIVQDDWLTVIWNKVDFLINAVGLQPWYAAVLNGGAFDQPAADSLPGPAAPVPTVPPVPTEVPIATAPPAETVPPVQPAASDPPVDAIPPPDATTPPVTQQPEATTPPETQQPEATTPPETQQPDTAAQLPSQRQQPQQQEPAQQEPATETNVPETTSATPPPETSVPPPSQTEPPQTTPSQTEPPQTTTPLTTPPQTEPPQTTTPPQTTSASSSGSGSSCLVRASTGSVWSGGSGVYKASLDLHLQATGGSSVAVPYTLRLSNPAYTALETSWTWEGSFAGGGAASGQVTQGWAELLKNSGNTVDVGGIVVGSSQSLLPTEASINGVTCELRT</sequence>
<keyword evidence="5" id="KW-0326">Glycosidase</keyword>
<evidence type="ECO:0000313" key="11">
    <source>
        <dbReference type="Proteomes" id="UP000007264"/>
    </source>
</evidence>
<evidence type="ECO:0000256" key="5">
    <source>
        <dbReference type="ARBA" id="ARBA00023295"/>
    </source>
</evidence>
<feature type="compositionally biased region" description="Low complexity" evidence="7">
    <location>
        <begin position="306"/>
        <end position="317"/>
    </location>
</feature>
<evidence type="ECO:0000256" key="7">
    <source>
        <dbReference type="SAM" id="MobiDB-lite"/>
    </source>
</evidence>
<dbReference type="eggNOG" id="ENOG502QQ2D">
    <property type="taxonomic scope" value="Eukaryota"/>
</dbReference>
<dbReference type="PRINTS" id="PR01217">
    <property type="entry name" value="PRICHEXTENSN"/>
</dbReference>
<feature type="compositionally biased region" description="Low complexity" evidence="7">
    <location>
        <begin position="1170"/>
        <end position="1234"/>
    </location>
</feature>
<evidence type="ECO:0000256" key="2">
    <source>
        <dbReference type="ARBA" id="ARBA00022801"/>
    </source>
</evidence>
<feature type="domain" description="Glycoside hydrolase family 5" evidence="9">
    <location>
        <begin position="823"/>
        <end position="1071"/>
    </location>
</feature>
<dbReference type="EMBL" id="AGSI01000004">
    <property type="protein sequence ID" value="EIE25045.1"/>
    <property type="molecule type" value="Genomic_DNA"/>
</dbReference>
<feature type="region of interest" description="Disordered" evidence="7">
    <location>
        <begin position="291"/>
        <end position="432"/>
    </location>
</feature>
<feature type="compositionally biased region" description="Basic and acidic residues" evidence="7">
    <location>
        <begin position="196"/>
        <end position="210"/>
    </location>
</feature>
<feature type="region of interest" description="Disordered" evidence="7">
    <location>
        <begin position="61"/>
        <end position="156"/>
    </location>
</feature>
<feature type="chain" id="PRO_5003637527" description="Glycoside hydrolase family 5 domain-containing protein" evidence="8">
    <location>
        <begin position="25"/>
        <end position="1409"/>
    </location>
</feature>
<feature type="compositionally biased region" description="Polar residues" evidence="7">
    <location>
        <begin position="76"/>
        <end position="89"/>
    </location>
</feature>
<keyword evidence="2" id="KW-0378">Hydrolase</keyword>
<gene>
    <name evidence="10" type="ORF">COCSUDRAFT_46570</name>
</gene>
<evidence type="ECO:0000256" key="3">
    <source>
        <dbReference type="ARBA" id="ARBA00023001"/>
    </source>
</evidence>
<keyword evidence="3" id="KW-0136">Cellulose degradation</keyword>
<keyword evidence="8" id="KW-0732">Signal</keyword>
<feature type="compositionally biased region" description="Low complexity" evidence="7">
    <location>
        <begin position="1249"/>
        <end position="1267"/>
    </location>
</feature>
<keyword evidence="6" id="KW-0624">Polysaccharide degradation</keyword>
<dbReference type="OrthoDB" id="442731at2759"/>
<reference evidence="10 11" key="1">
    <citation type="journal article" date="2012" name="Genome Biol.">
        <title>The genome of the polar eukaryotic microalga coccomyxa subellipsoidea reveals traits of cold adaptation.</title>
        <authorList>
            <person name="Blanc G."/>
            <person name="Agarkova I."/>
            <person name="Grimwood J."/>
            <person name="Kuo A."/>
            <person name="Brueggeman A."/>
            <person name="Dunigan D."/>
            <person name="Gurnon J."/>
            <person name="Ladunga I."/>
            <person name="Lindquist E."/>
            <person name="Lucas S."/>
            <person name="Pangilinan J."/>
            <person name="Proschold T."/>
            <person name="Salamov A."/>
            <person name="Schmutz J."/>
            <person name="Weeks D."/>
            <person name="Yamada T."/>
            <person name="Claverie J.M."/>
            <person name="Grigoriev I."/>
            <person name="Van Etten J."/>
            <person name="Lomsadze A."/>
            <person name="Borodovsky M."/>
        </authorList>
    </citation>
    <scope>NUCLEOTIDE SEQUENCE [LARGE SCALE GENOMIC DNA]</scope>
    <source>
        <strain evidence="10 11">C-169</strain>
    </source>
</reference>
<comment type="similarity">
    <text evidence="1">Belongs to the glycosyl hydrolase 5 (cellulase A) family.</text>
</comment>
<feature type="compositionally biased region" description="Polar residues" evidence="7">
    <location>
        <begin position="422"/>
        <end position="432"/>
    </location>
</feature>
<dbReference type="InterPro" id="IPR001547">
    <property type="entry name" value="Glyco_hydro_5"/>
</dbReference>